<name>A0A9W8QIE9_AKAMU</name>
<proteinExistence type="predicted"/>
<comment type="caution">
    <text evidence="2">The sequence shown here is derived from an EMBL/GenBank/DDBJ whole genome shotgun (WGS) entry which is preliminary data.</text>
</comment>
<dbReference type="AlphaFoldDB" id="A0A9W8QIE9"/>
<dbReference type="Proteomes" id="UP001144673">
    <property type="component" value="Unassembled WGS sequence"/>
</dbReference>
<sequence length="249" mass="25431">MRFISAAATAAALLRSCAGLTLDVPTATAIVAVVDILPHPAQITGGGAALELRDRDGDGGHHGHGNWTGNDDNGFNKTCARSVYSRAFSRSIPNEELSSALRSSLSVSGASSRPWRGDLCTVTLASSLSSDYMSYLGQARSKYTSATDYLKSVHTDCGGPVFQVSVRPVCTKSSLTAVFTGTSGSPKTTVLPAVPPNNGVSIDVKTGNVSMINLLADDDKGSAASGLGRGRALGSVVTLAAAAGVALML</sequence>
<keyword evidence="3" id="KW-1185">Reference proteome</keyword>
<dbReference type="RefSeq" id="XP_056056900.1">
    <property type="nucleotide sequence ID" value="XM_056202326.1"/>
</dbReference>
<evidence type="ECO:0000313" key="3">
    <source>
        <dbReference type="Proteomes" id="UP001144673"/>
    </source>
</evidence>
<evidence type="ECO:0000256" key="1">
    <source>
        <dbReference type="SAM" id="SignalP"/>
    </source>
</evidence>
<dbReference type="GeneID" id="80896214"/>
<evidence type="ECO:0000313" key="2">
    <source>
        <dbReference type="EMBL" id="KAJ4158533.1"/>
    </source>
</evidence>
<dbReference type="EMBL" id="JAJHUN010000006">
    <property type="protein sequence ID" value="KAJ4158533.1"/>
    <property type="molecule type" value="Genomic_DNA"/>
</dbReference>
<feature type="signal peptide" evidence="1">
    <location>
        <begin position="1"/>
        <end position="19"/>
    </location>
</feature>
<accession>A0A9W8QIE9</accession>
<protein>
    <submittedName>
        <fullName evidence="2">Uncharacterized protein</fullName>
    </submittedName>
</protein>
<reference evidence="2" key="1">
    <citation type="journal article" date="2023" name="Access Microbiol">
        <title>De-novo genome assembly for Akanthomyces muscarius, a biocontrol agent of insect agricultural pests.</title>
        <authorList>
            <person name="Erdos Z."/>
            <person name="Studholme D.J."/>
            <person name="Raymond B."/>
            <person name="Sharma M."/>
        </authorList>
    </citation>
    <scope>NUCLEOTIDE SEQUENCE</scope>
    <source>
        <strain evidence="2">Ve6</strain>
    </source>
</reference>
<gene>
    <name evidence="2" type="ORF">LMH87_009055</name>
</gene>
<organism evidence="2 3">
    <name type="scientific">Akanthomyces muscarius</name>
    <name type="common">Entomopathogenic fungus</name>
    <name type="synonym">Lecanicillium muscarium</name>
    <dbReference type="NCBI Taxonomy" id="2231603"/>
    <lineage>
        <taxon>Eukaryota</taxon>
        <taxon>Fungi</taxon>
        <taxon>Dikarya</taxon>
        <taxon>Ascomycota</taxon>
        <taxon>Pezizomycotina</taxon>
        <taxon>Sordariomycetes</taxon>
        <taxon>Hypocreomycetidae</taxon>
        <taxon>Hypocreales</taxon>
        <taxon>Cordycipitaceae</taxon>
        <taxon>Akanthomyces</taxon>
    </lineage>
</organism>
<feature type="chain" id="PRO_5040721969" evidence="1">
    <location>
        <begin position="20"/>
        <end position="249"/>
    </location>
</feature>
<keyword evidence="1" id="KW-0732">Signal</keyword>
<dbReference type="KEGG" id="amus:LMH87_009055"/>